<dbReference type="SMART" id="SM00336">
    <property type="entry name" value="BBOX"/>
    <property type="match status" value="2"/>
</dbReference>
<dbReference type="GO" id="GO:0008270">
    <property type="term" value="F:zinc ion binding"/>
    <property type="evidence" value="ECO:0007669"/>
    <property type="project" value="UniProtKB-KW"/>
</dbReference>
<dbReference type="OrthoDB" id="153872at2759"/>
<dbReference type="VEuPathDB" id="ToxoDB:TGDOM2_242320"/>
<dbReference type="EMBL" id="AHZU02001390">
    <property type="protein sequence ID" value="KFG32827.1"/>
    <property type="molecule type" value="Genomic_DNA"/>
</dbReference>
<dbReference type="Gene3D" id="3.30.160.60">
    <property type="entry name" value="Classic Zinc Finger"/>
    <property type="match status" value="1"/>
</dbReference>
<reference evidence="6 7" key="1">
    <citation type="submission" date="2014-02" db="EMBL/GenBank/DDBJ databases">
        <authorList>
            <person name="Sibley D."/>
            <person name="Venepally P."/>
            <person name="Karamycheva S."/>
            <person name="Hadjithomas M."/>
            <person name="Khan A."/>
            <person name="Brunk B."/>
            <person name="Roos D."/>
            <person name="Caler E."/>
            <person name="Lorenzi H."/>
        </authorList>
    </citation>
    <scope>NUCLEOTIDE SEQUENCE [LARGE SCALE GENOMIC DNA]</scope>
    <source>
        <strain evidence="6 7">GAB2-2007-GAL-DOM2</strain>
    </source>
</reference>
<evidence type="ECO:0000256" key="4">
    <source>
        <dbReference type="SAM" id="MobiDB-lite"/>
    </source>
</evidence>
<evidence type="ECO:0000256" key="2">
    <source>
        <dbReference type="ARBA" id="ARBA00022833"/>
    </source>
</evidence>
<dbReference type="InterPro" id="IPR049808">
    <property type="entry name" value="CONSTANS-like_Bbox1"/>
</dbReference>
<dbReference type="PANTHER" id="PTHR31717:SF45">
    <property type="entry name" value="ZINC FINGER PROTEIN CONSTANS-LIKE 14-RELATED"/>
    <property type="match status" value="1"/>
</dbReference>
<feature type="domain" description="B box-type" evidence="5">
    <location>
        <begin position="290"/>
        <end position="332"/>
    </location>
</feature>
<feature type="domain" description="B box-type" evidence="5">
    <location>
        <begin position="233"/>
        <end position="280"/>
    </location>
</feature>
<dbReference type="PROSITE" id="PS50119">
    <property type="entry name" value="ZF_BBOX"/>
    <property type="match status" value="2"/>
</dbReference>
<dbReference type="Pfam" id="PF00643">
    <property type="entry name" value="zf-B_box"/>
    <property type="match status" value="1"/>
</dbReference>
<protein>
    <submittedName>
        <fullName evidence="6">B-box zinc finger domain-containing protein</fullName>
    </submittedName>
</protein>
<dbReference type="InterPro" id="IPR000315">
    <property type="entry name" value="Znf_B-box"/>
</dbReference>
<evidence type="ECO:0000313" key="6">
    <source>
        <dbReference type="EMBL" id="KFG32827.1"/>
    </source>
</evidence>
<feature type="region of interest" description="Disordered" evidence="4">
    <location>
        <begin position="929"/>
        <end position="959"/>
    </location>
</feature>
<dbReference type="PANTHER" id="PTHR31717">
    <property type="entry name" value="ZINC FINGER PROTEIN CONSTANS-LIKE 10"/>
    <property type="match status" value="1"/>
</dbReference>
<evidence type="ECO:0000313" key="7">
    <source>
        <dbReference type="Proteomes" id="UP000028837"/>
    </source>
</evidence>
<dbReference type="CDD" id="cd19821">
    <property type="entry name" value="Bbox1_BBX-like"/>
    <property type="match status" value="1"/>
</dbReference>
<keyword evidence="3" id="KW-0863">Zinc-finger</keyword>
<dbReference type="Proteomes" id="UP000028837">
    <property type="component" value="Unassembled WGS sequence"/>
</dbReference>
<keyword evidence="2" id="KW-0862">Zinc</keyword>
<name>A0A086JL09_TOXGO</name>
<sequence length="1073" mass="119203">MATAPPTVAPPRGWTAGAVSSFSEAAHPTEDRPSLVNVSVIEDLQILAQWEYWIQLSLFTADLHIVGGWNLATPAQQQLFDAKASALKGPIVYSFLDLNELETPQSLENIIAEKRVKSDWRKQIFPSAECRPPFGFEGNPSGTFHVMVCKLALGSVLAKDSEPGETGDEDFKSCDIPGNFTALSRRDECGGNRGGTNNESNGAYRVLYRLKRADQVLPTAVLEFEMKPLRIQVRQPVCEMCEVLPATLYCPADRAQLCDTCDERVHSATRMLARHVRVPANHSPLQFGSCPYHPSEMIDSVCMTCFVALCPHCILIGSHSAADFSEHPLISTLDAYKMVMQDSSPSEEALLERRRRIDRELVEKHRQLGQLHSNFLSVQKRIDEASKNLVGQLSAMKERKTNYLLAVKRELLSEMLVIEWMETFFAHLRLSLSPAEFLSYKHKFDLAAANIFGGAVRVDVDLDSMPAWMSEKFILQGSFSVTTAPYAVPSLKTLDVPADQQSMNVFLTRLGSRTRTDKMKRSDGKDEDATGPLALLDKEGESVPEAKWVGLPSEVEGLDEGRVCGHTKMPCFPEYARDQVSIAEEGPIASAVEYIPTSAEAATDPNALPPQTREIVARAREAEERGENLPTLMSILSPLQKVPKAVCRRLWNLLSDNNFIPLLTLLKASDGDQRRRLVAAACNLANSFSAVPDLAYHLFRYELKWVGHLPASLFLHSSSLLFPFLSFVTSSKEMLLPGDLSWLHQVMDPVLAAADSIVASEHLSADQILRETPAKLFRPAGSLFLERLKRLSLADFPCTFRGLLYLLADAVDAQLRESPVTSFASAHRVTSSAIATCAETLICCFFGNFILRYAPKHVVQDARDGLGRATSDFSADERTDLVGLRRMREIAERSRVPPTYGAMDKLLRQMASFCWEAVSSLPRRVLRPGSERVAGSETREERENGDREDGRRSRPDSDALATEAALRNVEEQFLAQAGKEIVDWCALQLKLPRLESPLKFSSAVLRKAADEATGEFLQYILRLDRDMREGTFQSGTPGLTERDVATPAYEELLEFAIRASTYEDPASEALGWR</sequence>
<dbReference type="CDD" id="cd19756">
    <property type="entry name" value="Bbox2"/>
    <property type="match status" value="1"/>
</dbReference>
<evidence type="ECO:0000259" key="5">
    <source>
        <dbReference type="PROSITE" id="PS50119"/>
    </source>
</evidence>
<feature type="compositionally biased region" description="Basic and acidic residues" evidence="4">
    <location>
        <begin position="937"/>
        <end position="957"/>
    </location>
</feature>
<gene>
    <name evidence="6" type="ORF">TGDOM2_242320</name>
</gene>
<accession>A0A086JL09</accession>
<keyword evidence="1" id="KW-0479">Metal-binding</keyword>
<organism evidence="6 7">
    <name type="scientific">Toxoplasma gondii GAB2-2007-GAL-DOM2</name>
    <dbReference type="NCBI Taxonomy" id="1130820"/>
    <lineage>
        <taxon>Eukaryota</taxon>
        <taxon>Sar</taxon>
        <taxon>Alveolata</taxon>
        <taxon>Apicomplexa</taxon>
        <taxon>Conoidasida</taxon>
        <taxon>Coccidia</taxon>
        <taxon>Eucoccidiorida</taxon>
        <taxon>Eimeriorina</taxon>
        <taxon>Sarcocystidae</taxon>
        <taxon>Toxoplasma</taxon>
    </lineage>
</organism>
<dbReference type="AlphaFoldDB" id="A0A086JL09"/>
<comment type="caution">
    <text evidence="6">The sequence shown here is derived from an EMBL/GenBank/DDBJ whole genome shotgun (WGS) entry which is preliminary data.</text>
</comment>
<proteinExistence type="predicted"/>
<dbReference type="SUPFAM" id="SSF57845">
    <property type="entry name" value="B-box zinc-binding domain"/>
    <property type="match status" value="1"/>
</dbReference>
<evidence type="ECO:0000256" key="1">
    <source>
        <dbReference type="ARBA" id="ARBA00022723"/>
    </source>
</evidence>
<evidence type="ECO:0000256" key="3">
    <source>
        <dbReference type="PROSITE-ProRule" id="PRU00024"/>
    </source>
</evidence>